<proteinExistence type="predicted"/>
<evidence type="ECO:0000256" key="2">
    <source>
        <dbReference type="SAM" id="Phobius"/>
    </source>
</evidence>
<dbReference type="Proteomes" id="UP000039324">
    <property type="component" value="Unassembled WGS sequence"/>
</dbReference>
<dbReference type="EMBL" id="OVEO01000013">
    <property type="protein sequence ID" value="SPQ99956.1"/>
    <property type="molecule type" value="Genomic_DNA"/>
</dbReference>
<feature type="coiled-coil region" evidence="1">
    <location>
        <begin position="263"/>
        <end position="347"/>
    </location>
</feature>
<keyword evidence="2" id="KW-1133">Transmembrane helix</keyword>
<reference evidence="4 6" key="1">
    <citation type="submission" date="2015-02" db="EMBL/GenBank/DDBJ databases">
        <authorList>
            <person name="Chooi Y.-H."/>
        </authorList>
    </citation>
    <scope>NUCLEOTIDE SEQUENCE [LARGE SCALE GENOMIC DNA]</scope>
    <source>
        <strain evidence="4">E3</strain>
    </source>
</reference>
<gene>
    <name evidence="4" type="ORF">PBRA_004419</name>
    <name evidence="5" type="ORF">PLBR_LOCUS7171</name>
</gene>
<protein>
    <submittedName>
        <fullName evidence="4">Uncharacterized protein</fullName>
    </submittedName>
</protein>
<dbReference type="Proteomes" id="UP000290189">
    <property type="component" value="Unassembled WGS sequence"/>
</dbReference>
<keyword evidence="6" id="KW-1185">Reference proteome</keyword>
<keyword evidence="2" id="KW-0812">Transmembrane</keyword>
<evidence type="ECO:0000256" key="3">
    <source>
        <dbReference type="SAM" id="SignalP"/>
    </source>
</evidence>
<evidence type="ECO:0000313" key="7">
    <source>
        <dbReference type="Proteomes" id="UP000290189"/>
    </source>
</evidence>
<keyword evidence="1" id="KW-0175">Coiled coil</keyword>
<sequence length="481" mass="52516">MKAVWITFSTAACLLAMLSPVQVSGSIRTYSAWAQSCQMCQSPEVKCVQVPGSSPTSAQAIITVPADCNCPGCLRLPPSRMAGCDGAQKIIFSFSYSRPMVKAVNNEFLRPGDKEHLKNVQAIGFRNIFKLHDGAISLWSDLFPWITWLYGDNDVVVQGHKTLATERHIREAEGALDAARGDMTGKLRDDIAQLERDAELANEEADGHRAARVEKQRMLRDKIADLSAQREPAIQRRHREIQAIVEEADANAAENRRLHEKRVAEWQHIIKIKQDEFARLEQRFTTDLNATIASLKVRVDDLTANMDALVEKRIHESLRVVECRRTLSLLEASIKEKQGNVDKTRAKWSTIPWGIAAGLLAGAAAGRTSLKAPDIVVKATPAPTAAPFAKGAALAAITAIGVNAYADRLSAKARAEISRVKNAAAARPARTRASGRMTLLYLMLGLTGALAIAVVVGAVMHKKLTSVPTMSDAVPIRILEL</sequence>
<feature type="transmembrane region" description="Helical" evidence="2">
    <location>
        <begin position="439"/>
        <end position="460"/>
    </location>
</feature>
<feature type="signal peptide" evidence="3">
    <location>
        <begin position="1"/>
        <end position="25"/>
    </location>
</feature>
<keyword evidence="5" id="KW-0496">Mitochondrion</keyword>
<evidence type="ECO:0000313" key="4">
    <source>
        <dbReference type="EMBL" id="CEO95706.1"/>
    </source>
</evidence>
<dbReference type="EMBL" id="CDSF01000035">
    <property type="protein sequence ID" value="CEO95706.1"/>
    <property type="molecule type" value="Genomic_DNA"/>
</dbReference>
<name>A0A0G4IKC3_PLABS</name>
<keyword evidence="2" id="KW-0472">Membrane</keyword>
<evidence type="ECO:0000313" key="5">
    <source>
        <dbReference type="EMBL" id="SPQ99956.1"/>
    </source>
</evidence>
<organism evidence="4 6">
    <name type="scientific">Plasmodiophora brassicae</name>
    <name type="common">Clubroot disease agent</name>
    <dbReference type="NCBI Taxonomy" id="37360"/>
    <lineage>
        <taxon>Eukaryota</taxon>
        <taxon>Sar</taxon>
        <taxon>Rhizaria</taxon>
        <taxon>Endomyxa</taxon>
        <taxon>Phytomyxea</taxon>
        <taxon>Plasmodiophorida</taxon>
        <taxon>Plasmodiophoridae</taxon>
        <taxon>Plasmodiophora</taxon>
    </lineage>
</organism>
<geneLocation type="mitochondrion" evidence="5"/>
<feature type="coiled-coil region" evidence="1">
    <location>
        <begin position="184"/>
        <end position="211"/>
    </location>
</feature>
<evidence type="ECO:0000256" key="1">
    <source>
        <dbReference type="SAM" id="Coils"/>
    </source>
</evidence>
<reference evidence="5 7" key="2">
    <citation type="submission" date="2018-03" db="EMBL/GenBank/DDBJ databases">
        <authorList>
            <person name="Fogelqvist J."/>
        </authorList>
    </citation>
    <scope>NUCLEOTIDE SEQUENCE [LARGE SCALE GENOMIC DNA]</scope>
</reference>
<accession>A0A0G4IKC3</accession>
<feature type="chain" id="PRO_5036293125" evidence="3">
    <location>
        <begin position="26"/>
        <end position="481"/>
    </location>
</feature>
<evidence type="ECO:0000313" key="6">
    <source>
        <dbReference type="Proteomes" id="UP000039324"/>
    </source>
</evidence>
<dbReference type="AlphaFoldDB" id="A0A0G4IKC3"/>
<keyword evidence="3" id="KW-0732">Signal</keyword>